<dbReference type="Pfam" id="PF02899">
    <property type="entry name" value="Phage_int_SAM_1"/>
    <property type="match status" value="1"/>
</dbReference>
<feature type="active site" evidence="9">
    <location>
        <position position="281"/>
    </location>
</feature>
<reference evidence="12 13" key="1">
    <citation type="submission" date="2018-04" db="EMBL/GenBank/DDBJ databases">
        <title>Genomic Encyclopedia of Archaeal and Bacterial Type Strains, Phase II (KMG-II): from individual species to whole genera.</title>
        <authorList>
            <person name="Goeker M."/>
        </authorList>
    </citation>
    <scope>NUCLEOTIDE SEQUENCE [LARGE SCALE GENOMIC DNA]</scope>
    <source>
        <strain evidence="12 13">DSM 5822</strain>
    </source>
</reference>
<dbReference type="PROSITE" id="PS51898">
    <property type="entry name" value="TYR_RECOMBINASE"/>
    <property type="match status" value="1"/>
</dbReference>
<evidence type="ECO:0000256" key="5">
    <source>
        <dbReference type="ARBA" id="ARBA00022908"/>
    </source>
</evidence>
<dbReference type="GO" id="GO:0003677">
    <property type="term" value="F:DNA binding"/>
    <property type="evidence" value="ECO:0007669"/>
    <property type="project" value="UniProtKB-UniRule"/>
</dbReference>
<dbReference type="GO" id="GO:0009037">
    <property type="term" value="F:tyrosine-based site-specific recombinase activity"/>
    <property type="evidence" value="ECO:0007669"/>
    <property type="project" value="UniProtKB-UniRule"/>
</dbReference>
<feature type="active site" evidence="9">
    <location>
        <position position="161"/>
    </location>
</feature>
<dbReference type="HAMAP" id="MF_01808">
    <property type="entry name" value="Recomb_XerC_XerD"/>
    <property type="match status" value="1"/>
</dbReference>
<feature type="domain" description="Core-binding (CB)" evidence="11">
    <location>
        <begin position="8"/>
        <end position="95"/>
    </location>
</feature>
<dbReference type="InterPro" id="IPR010998">
    <property type="entry name" value="Integrase_recombinase_N"/>
</dbReference>
<comment type="subcellular location">
    <subcellularLocation>
        <location evidence="1 9">Cytoplasm</location>
    </subcellularLocation>
</comment>
<sequence length="311" mass="35464">MNGNKALVHFEHDLDTWLDLLASQRYVSEHTLLAYQRDMHKLAQFLCQQGCEDWAELDQDRLTQFIGPLLSTNSLAKTSVQRLLSAMRGFYDWLGQQGKVSYNPAKAFRIKRPHRDLPTVMDVDLIHQLLDHSPAPESAHAATLWQRDKAIMELLYSSGLRVSELSHCGLNDIDIRAGLITVIGKGNKTRVIPVGRKAIAAIKQWLSLRPDFLKADSGNYLFLNERGGRFTERGIQQALTYHSQRLGLPQHLHPHLFRHCFASHLLESSQDLRAVQELLGHANISTTQIYTHLDYQHLAQVYDKAHPRAKK</sequence>
<dbReference type="PANTHER" id="PTHR30349:SF81">
    <property type="entry name" value="TYROSINE RECOMBINASE XERC"/>
    <property type="match status" value="1"/>
</dbReference>
<dbReference type="InterPro" id="IPR002104">
    <property type="entry name" value="Integrase_catalytic"/>
</dbReference>
<dbReference type="Gene3D" id="1.10.443.10">
    <property type="entry name" value="Intergrase catalytic core"/>
    <property type="match status" value="1"/>
</dbReference>
<keyword evidence="5 9" id="KW-0229">DNA integration</keyword>
<keyword evidence="3 9" id="KW-0132">Cell division</keyword>
<evidence type="ECO:0000256" key="3">
    <source>
        <dbReference type="ARBA" id="ARBA00022618"/>
    </source>
</evidence>
<dbReference type="InterPro" id="IPR050090">
    <property type="entry name" value="Tyrosine_recombinase_XerCD"/>
</dbReference>
<dbReference type="InterPro" id="IPR023009">
    <property type="entry name" value="Tyrosine_recombinase_XerC/XerD"/>
</dbReference>
<evidence type="ECO:0000256" key="2">
    <source>
        <dbReference type="ARBA" id="ARBA00022490"/>
    </source>
</evidence>
<keyword evidence="6 9" id="KW-0238">DNA-binding</keyword>
<keyword evidence="2 9" id="KW-0963">Cytoplasm</keyword>
<comment type="subunit">
    <text evidence="9">Forms a cyclic heterotetrameric complex composed of two molecules of XerC and two molecules of XerD.</text>
</comment>
<comment type="function">
    <text evidence="9">Site-specific tyrosine recombinase, which acts by catalyzing the cutting and rejoining of the recombining DNA molecules. The XerC-XerD complex is essential to convert dimers of the bacterial chromosome into monomers to permit their segregation at cell division. It also contributes to the segregational stability of plasmids.</text>
</comment>
<dbReference type="AlphaFoldDB" id="A0A2T5IWS8"/>
<dbReference type="GO" id="GO:0006313">
    <property type="term" value="P:DNA transposition"/>
    <property type="evidence" value="ECO:0007669"/>
    <property type="project" value="UniProtKB-UniRule"/>
</dbReference>
<dbReference type="InterPro" id="IPR013762">
    <property type="entry name" value="Integrase-like_cat_sf"/>
</dbReference>
<comment type="caution">
    <text evidence="12">The sequence shown here is derived from an EMBL/GenBank/DDBJ whole genome shotgun (WGS) entry which is preliminary data.</text>
</comment>
<keyword evidence="7 9" id="KW-0233">DNA recombination</keyword>
<keyword evidence="13" id="KW-1185">Reference proteome</keyword>
<proteinExistence type="inferred from homology"/>
<dbReference type="PANTHER" id="PTHR30349">
    <property type="entry name" value="PHAGE INTEGRASE-RELATED"/>
    <property type="match status" value="1"/>
</dbReference>
<dbReference type="RefSeq" id="WP_107866257.1">
    <property type="nucleotide sequence ID" value="NZ_QAON01000012.1"/>
</dbReference>
<dbReference type="GO" id="GO:0005737">
    <property type="term" value="C:cytoplasm"/>
    <property type="evidence" value="ECO:0007669"/>
    <property type="project" value="UniProtKB-SubCell"/>
</dbReference>
<keyword evidence="4 9" id="KW-0159">Chromosome partition</keyword>
<dbReference type="Pfam" id="PF00589">
    <property type="entry name" value="Phage_integrase"/>
    <property type="match status" value="1"/>
</dbReference>
<evidence type="ECO:0000259" key="10">
    <source>
        <dbReference type="PROSITE" id="PS51898"/>
    </source>
</evidence>
<feature type="active site" evidence="9">
    <location>
        <position position="185"/>
    </location>
</feature>
<dbReference type="PROSITE" id="PS51900">
    <property type="entry name" value="CB"/>
    <property type="match status" value="1"/>
</dbReference>
<dbReference type="GO" id="GO:0051301">
    <property type="term" value="P:cell division"/>
    <property type="evidence" value="ECO:0007669"/>
    <property type="project" value="UniProtKB-KW"/>
</dbReference>
<organism evidence="12 13">
    <name type="scientific">Agitococcus lubricus</name>
    <dbReference type="NCBI Taxonomy" id="1077255"/>
    <lineage>
        <taxon>Bacteria</taxon>
        <taxon>Pseudomonadati</taxon>
        <taxon>Pseudomonadota</taxon>
        <taxon>Gammaproteobacteria</taxon>
        <taxon>Moraxellales</taxon>
        <taxon>Moraxellaceae</taxon>
        <taxon>Agitococcus</taxon>
    </lineage>
</organism>
<feature type="active site" evidence="9">
    <location>
        <position position="258"/>
    </location>
</feature>
<gene>
    <name evidence="9" type="primary">xerC</name>
    <name evidence="12" type="ORF">C8N29_11220</name>
</gene>
<dbReference type="Proteomes" id="UP000244223">
    <property type="component" value="Unassembled WGS sequence"/>
</dbReference>
<evidence type="ECO:0000313" key="12">
    <source>
        <dbReference type="EMBL" id="PTQ88375.1"/>
    </source>
</evidence>
<evidence type="ECO:0000256" key="6">
    <source>
        <dbReference type="ARBA" id="ARBA00023125"/>
    </source>
</evidence>
<comment type="similarity">
    <text evidence="9">Belongs to the 'phage' integrase family. XerC subfamily.</text>
</comment>
<feature type="active site" description="O-(3'-phospho-DNA)-tyrosine intermediate" evidence="9">
    <location>
        <position position="290"/>
    </location>
</feature>
<keyword evidence="8 9" id="KW-0131">Cell cycle</keyword>
<name>A0A2T5IWS8_9GAMM</name>
<evidence type="ECO:0000256" key="9">
    <source>
        <dbReference type="HAMAP-Rule" id="MF_01808"/>
    </source>
</evidence>
<evidence type="ECO:0000259" key="11">
    <source>
        <dbReference type="PROSITE" id="PS51900"/>
    </source>
</evidence>
<dbReference type="InterPro" id="IPR044068">
    <property type="entry name" value="CB"/>
</dbReference>
<dbReference type="CDD" id="cd00798">
    <property type="entry name" value="INT_XerDC_C"/>
    <property type="match status" value="1"/>
</dbReference>
<feature type="domain" description="Tyr recombinase" evidence="10">
    <location>
        <begin position="116"/>
        <end position="303"/>
    </location>
</feature>
<evidence type="ECO:0000256" key="1">
    <source>
        <dbReference type="ARBA" id="ARBA00004496"/>
    </source>
</evidence>
<evidence type="ECO:0000256" key="7">
    <source>
        <dbReference type="ARBA" id="ARBA00023172"/>
    </source>
</evidence>
<feature type="active site" evidence="9">
    <location>
        <position position="255"/>
    </location>
</feature>
<dbReference type="InterPro" id="IPR004107">
    <property type="entry name" value="Integrase_SAM-like_N"/>
</dbReference>
<dbReference type="GO" id="GO:0007059">
    <property type="term" value="P:chromosome segregation"/>
    <property type="evidence" value="ECO:0007669"/>
    <property type="project" value="UniProtKB-UniRule"/>
</dbReference>
<dbReference type="OrthoDB" id="9801717at2"/>
<evidence type="ECO:0000256" key="4">
    <source>
        <dbReference type="ARBA" id="ARBA00022829"/>
    </source>
</evidence>
<dbReference type="NCBIfam" id="NF001399">
    <property type="entry name" value="PRK00283.1"/>
    <property type="match status" value="1"/>
</dbReference>
<dbReference type="InterPro" id="IPR011010">
    <property type="entry name" value="DNA_brk_join_enz"/>
</dbReference>
<accession>A0A2T5IWS8</accession>
<evidence type="ECO:0000256" key="8">
    <source>
        <dbReference type="ARBA" id="ARBA00023306"/>
    </source>
</evidence>
<protein>
    <recommendedName>
        <fullName evidence="9">Tyrosine recombinase XerC</fullName>
    </recommendedName>
</protein>
<dbReference type="SUPFAM" id="SSF56349">
    <property type="entry name" value="DNA breaking-rejoining enzymes"/>
    <property type="match status" value="1"/>
</dbReference>
<dbReference type="Gene3D" id="1.10.150.130">
    <property type="match status" value="1"/>
</dbReference>
<dbReference type="EMBL" id="QAON01000012">
    <property type="protein sequence ID" value="PTQ88375.1"/>
    <property type="molecule type" value="Genomic_DNA"/>
</dbReference>
<evidence type="ECO:0000313" key="13">
    <source>
        <dbReference type="Proteomes" id="UP000244223"/>
    </source>
</evidence>